<dbReference type="STRING" id="5875.Q4N1S4"/>
<feature type="transmembrane region" description="Helical" evidence="1">
    <location>
        <begin position="32"/>
        <end position="49"/>
    </location>
</feature>
<evidence type="ECO:0000256" key="1">
    <source>
        <dbReference type="SAM" id="Phobius"/>
    </source>
</evidence>
<proteinExistence type="predicted"/>
<feature type="transmembrane region" description="Helical" evidence="1">
    <location>
        <begin position="127"/>
        <end position="145"/>
    </location>
</feature>
<reference evidence="2 3" key="1">
    <citation type="journal article" date="2005" name="Science">
        <title>Genome sequence of Theileria parva, a bovine pathogen that transforms lymphocytes.</title>
        <authorList>
            <person name="Gardner M.J."/>
            <person name="Bishop R."/>
            <person name="Shah T."/>
            <person name="de Villiers E.P."/>
            <person name="Carlton J.M."/>
            <person name="Hall N."/>
            <person name="Ren Q."/>
            <person name="Paulsen I.T."/>
            <person name="Pain A."/>
            <person name="Berriman M."/>
            <person name="Wilson R.J.M."/>
            <person name="Sato S."/>
            <person name="Ralph S.A."/>
            <person name="Mann D.J."/>
            <person name="Xiong Z."/>
            <person name="Shallom S.J."/>
            <person name="Weidman J."/>
            <person name="Jiang L."/>
            <person name="Lynn J."/>
            <person name="Weaver B."/>
            <person name="Shoaibi A."/>
            <person name="Domingo A.R."/>
            <person name="Wasawo D."/>
            <person name="Crabtree J."/>
            <person name="Wortman J.R."/>
            <person name="Haas B."/>
            <person name="Angiuoli S.V."/>
            <person name="Creasy T.H."/>
            <person name="Lu C."/>
            <person name="Suh B."/>
            <person name="Silva J.C."/>
            <person name="Utterback T.R."/>
            <person name="Feldblyum T.V."/>
            <person name="Pertea M."/>
            <person name="Allen J."/>
            <person name="Nierman W.C."/>
            <person name="Taracha E.L.N."/>
            <person name="Salzberg S.L."/>
            <person name="White O.R."/>
            <person name="Fitzhugh H.A."/>
            <person name="Morzaria S."/>
            <person name="Venter J.C."/>
            <person name="Fraser C.M."/>
            <person name="Nene V."/>
        </authorList>
    </citation>
    <scope>NUCLEOTIDE SEQUENCE [LARGE SCALE GENOMIC DNA]</scope>
    <source>
        <strain evidence="2 3">Muguga</strain>
    </source>
</reference>
<evidence type="ECO:0000313" key="2">
    <source>
        <dbReference type="EMBL" id="EAN32008.1"/>
    </source>
</evidence>
<dbReference type="eggNOG" id="ENOG502QWZJ">
    <property type="taxonomic scope" value="Eukaryota"/>
</dbReference>
<feature type="transmembrane region" description="Helical" evidence="1">
    <location>
        <begin position="157"/>
        <end position="177"/>
    </location>
</feature>
<dbReference type="OMA" id="FNCTLES"/>
<dbReference type="RefSeq" id="XP_764291.1">
    <property type="nucleotide sequence ID" value="XM_759198.1"/>
</dbReference>
<feature type="transmembrane region" description="Helical" evidence="1">
    <location>
        <begin position="425"/>
        <end position="445"/>
    </location>
</feature>
<feature type="transmembrane region" description="Helical" evidence="1">
    <location>
        <begin position="69"/>
        <end position="91"/>
    </location>
</feature>
<dbReference type="EMBL" id="AAGK01000004">
    <property type="protein sequence ID" value="EAN32008.1"/>
    <property type="molecule type" value="Genomic_DNA"/>
</dbReference>
<name>Q4N1S4_THEPA</name>
<keyword evidence="3" id="KW-1185">Reference proteome</keyword>
<gene>
    <name evidence="2" type="ordered locus">TP04_0655</name>
</gene>
<dbReference type="GeneID" id="3501177"/>
<keyword evidence="1" id="KW-0472">Membrane</keyword>
<keyword evidence="1" id="KW-0812">Transmembrane</keyword>
<organism evidence="2 3">
    <name type="scientific">Theileria parva</name>
    <name type="common">East coast fever infection agent</name>
    <dbReference type="NCBI Taxonomy" id="5875"/>
    <lineage>
        <taxon>Eukaryota</taxon>
        <taxon>Sar</taxon>
        <taxon>Alveolata</taxon>
        <taxon>Apicomplexa</taxon>
        <taxon>Aconoidasida</taxon>
        <taxon>Piroplasmida</taxon>
        <taxon>Theileriidae</taxon>
        <taxon>Theileria</taxon>
    </lineage>
</organism>
<feature type="transmembrane region" description="Helical" evidence="1">
    <location>
        <begin position="192"/>
        <end position="213"/>
    </location>
</feature>
<sequence>MEMCKRSCRTSIIEALSKFCMLIKKIVVNEKFYAAFNAFSAHMFIQIASVTSKHISVAFKIPAENTGIYFAKLLSARGLISLAASILSYIINMTSKGQNVLLSTIFCVSIFLFRFIFMVFLHTSENLPLTIYLCYILEGIAVGLFQMPFYSLTAEYVSILSVSFKLSRITLFILQIFLDLANFENPLVMVKIQYWFAFVITCISTGLWFAFCFNKPDRKKKREQKTVEEFAELGDESFVLKVGEDGDEETPNFRDDETPNTRNEELEILEPTFFGLFLEQISPYFMCLVGIMMKTTIHPGILPYSLLDREKCHLINMVLTPMALIATTTIHILKENVKSMDRRWDWKWNLMWLNGIPPFTIVIIIFVALHSKGCISSGIINAKWSVFAIGIIFFLFNCTLESAGYVGIVSNVKQNGKITSKGRKIVSTGQISSLIAGFIFYKFSIGYSVTRKIMQSDIPLAISTEKMSRFGAFCFWLGRTITEGCKDFVNDFRLNIKNYI</sequence>
<comment type="caution">
    <text evidence="2">The sequence shown here is derived from an EMBL/GenBank/DDBJ whole genome shotgun (WGS) entry which is preliminary data.</text>
</comment>
<evidence type="ECO:0000313" key="3">
    <source>
        <dbReference type="Proteomes" id="UP000001949"/>
    </source>
</evidence>
<dbReference type="Proteomes" id="UP000001949">
    <property type="component" value="Unassembled WGS sequence"/>
</dbReference>
<feature type="transmembrane region" description="Helical" evidence="1">
    <location>
        <begin position="100"/>
        <end position="121"/>
    </location>
</feature>
<dbReference type="InParanoid" id="Q4N1S4"/>
<dbReference type="AlphaFoldDB" id="Q4N1S4"/>
<keyword evidence="1" id="KW-1133">Transmembrane helix</keyword>
<dbReference type="InterPro" id="IPR036259">
    <property type="entry name" value="MFS_trans_sf"/>
</dbReference>
<feature type="transmembrane region" description="Helical" evidence="1">
    <location>
        <begin position="314"/>
        <end position="332"/>
    </location>
</feature>
<dbReference type="KEGG" id="tpv:TP04_0655"/>
<feature type="transmembrane region" description="Helical" evidence="1">
    <location>
        <begin position="352"/>
        <end position="370"/>
    </location>
</feature>
<dbReference type="VEuPathDB" id="PiroplasmaDB:TpMuguga_04g00655"/>
<accession>Q4N1S4</accession>
<feature type="transmembrane region" description="Helical" evidence="1">
    <location>
        <begin position="382"/>
        <end position="405"/>
    </location>
</feature>
<protein>
    <submittedName>
        <fullName evidence="2">Uncharacterized protein</fullName>
    </submittedName>
</protein>
<dbReference type="SUPFAM" id="SSF103473">
    <property type="entry name" value="MFS general substrate transporter"/>
    <property type="match status" value="1"/>
</dbReference>